<name>T1CEN1_9ZZZZ</name>
<dbReference type="InterPro" id="IPR022346">
    <property type="entry name" value="T2SS_GspH"/>
</dbReference>
<evidence type="ECO:0000256" key="2">
    <source>
        <dbReference type="ARBA" id="ARBA00022475"/>
    </source>
</evidence>
<evidence type="ECO:0000256" key="1">
    <source>
        <dbReference type="ARBA" id="ARBA00004377"/>
    </source>
</evidence>
<evidence type="ECO:0000259" key="8">
    <source>
        <dbReference type="Pfam" id="PF12019"/>
    </source>
</evidence>
<dbReference type="GO" id="GO:0005886">
    <property type="term" value="C:plasma membrane"/>
    <property type="evidence" value="ECO:0007669"/>
    <property type="project" value="UniProtKB-SubCell"/>
</dbReference>
<keyword evidence="4" id="KW-0997">Cell inner membrane</keyword>
<dbReference type="InterPro" id="IPR012902">
    <property type="entry name" value="N_methyl_site"/>
</dbReference>
<dbReference type="SUPFAM" id="SSF54523">
    <property type="entry name" value="Pili subunits"/>
    <property type="match status" value="1"/>
</dbReference>
<dbReference type="NCBIfam" id="TIGR02532">
    <property type="entry name" value="IV_pilin_GFxxxE"/>
    <property type="match status" value="1"/>
</dbReference>
<evidence type="ECO:0000313" key="9">
    <source>
        <dbReference type="EMBL" id="EQD65260.1"/>
    </source>
</evidence>
<dbReference type="EMBL" id="AUZY01004072">
    <property type="protein sequence ID" value="EQD65260.1"/>
    <property type="molecule type" value="Genomic_DNA"/>
</dbReference>
<dbReference type="Gene3D" id="3.55.40.10">
    <property type="entry name" value="minor pseudopilin epsh domain"/>
    <property type="match status" value="1"/>
</dbReference>
<evidence type="ECO:0000256" key="5">
    <source>
        <dbReference type="ARBA" id="ARBA00022692"/>
    </source>
</evidence>
<dbReference type="GO" id="GO:0015627">
    <property type="term" value="C:type II protein secretion system complex"/>
    <property type="evidence" value="ECO:0007669"/>
    <property type="project" value="InterPro"/>
</dbReference>
<gene>
    <name evidence="9" type="ORF">B1B_06418</name>
</gene>
<reference evidence="9" key="2">
    <citation type="journal article" date="2014" name="ISME J.">
        <title>Microbial stratification in low pH oxic and suboxic macroscopic growths along an acid mine drainage.</title>
        <authorList>
            <person name="Mendez-Garcia C."/>
            <person name="Mesa V."/>
            <person name="Sprenger R.R."/>
            <person name="Richter M."/>
            <person name="Diez M.S."/>
            <person name="Solano J."/>
            <person name="Bargiela R."/>
            <person name="Golyshina O.V."/>
            <person name="Manteca A."/>
            <person name="Ramos J.L."/>
            <person name="Gallego J.R."/>
            <person name="Llorente I."/>
            <person name="Martins Dos Santos V.A."/>
            <person name="Jensen O.N."/>
            <person name="Pelaez A.I."/>
            <person name="Sanchez J."/>
            <person name="Ferrer M."/>
        </authorList>
    </citation>
    <scope>NUCLEOTIDE SEQUENCE</scope>
</reference>
<keyword evidence="6" id="KW-1133">Transmembrane helix</keyword>
<keyword evidence="5" id="KW-0812">Transmembrane</keyword>
<keyword evidence="3" id="KW-0488">Methylation</keyword>
<accession>T1CEN1</accession>
<dbReference type="PROSITE" id="PS00409">
    <property type="entry name" value="PROKAR_NTER_METHYL"/>
    <property type="match status" value="1"/>
</dbReference>
<evidence type="ECO:0000256" key="4">
    <source>
        <dbReference type="ARBA" id="ARBA00022519"/>
    </source>
</evidence>
<evidence type="ECO:0000256" key="6">
    <source>
        <dbReference type="ARBA" id="ARBA00022989"/>
    </source>
</evidence>
<keyword evidence="2" id="KW-1003">Cell membrane</keyword>
<sequence>MKQQMTGLTLLELIVVIALAAILVTIAVPNYTEFMTENRMASEMNGFVTSLMLARSEAIKRGQEVTLCASSNGTDCSDGAWSQGWLIFRNSQNASQVPASSDIIRVHSGFSSADTLTGSAPFDSSQSVSFTPLGILISAELTGGTFTLEDSPVQSFLTRCLTLGPGGQPTASEPGATCPAS</sequence>
<evidence type="ECO:0000256" key="3">
    <source>
        <dbReference type="ARBA" id="ARBA00022481"/>
    </source>
</evidence>
<proteinExistence type="predicted"/>
<organism evidence="9">
    <name type="scientific">mine drainage metagenome</name>
    <dbReference type="NCBI Taxonomy" id="410659"/>
    <lineage>
        <taxon>unclassified sequences</taxon>
        <taxon>metagenomes</taxon>
        <taxon>ecological metagenomes</taxon>
    </lineage>
</organism>
<dbReference type="InterPro" id="IPR045584">
    <property type="entry name" value="Pilin-like"/>
</dbReference>
<dbReference type="Pfam" id="PF12019">
    <property type="entry name" value="GspH"/>
    <property type="match status" value="1"/>
</dbReference>
<comment type="subcellular location">
    <subcellularLocation>
        <location evidence="1">Cell inner membrane</location>
        <topology evidence="1">Single-pass membrane protein</topology>
    </subcellularLocation>
</comment>
<dbReference type="AlphaFoldDB" id="T1CEN1"/>
<keyword evidence="7" id="KW-0472">Membrane</keyword>
<feature type="domain" description="General secretion pathway GspH" evidence="8">
    <location>
        <begin position="45"/>
        <end position="167"/>
    </location>
</feature>
<reference evidence="9" key="1">
    <citation type="submission" date="2013-08" db="EMBL/GenBank/DDBJ databases">
        <authorList>
            <person name="Mendez C."/>
            <person name="Richter M."/>
            <person name="Ferrer M."/>
            <person name="Sanchez J."/>
        </authorList>
    </citation>
    <scope>NUCLEOTIDE SEQUENCE</scope>
</reference>
<comment type="caution">
    <text evidence="9">The sequence shown here is derived from an EMBL/GenBank/DDBJ whole genome shotgun (WGS) entry which is preliminary data.</text>
</comment>
<evidence type="ECO:0000256" key="7">
    <source>
        <dbReference type="ARBA" id="ARBA00023136"/>
    </source>
</evidence>
<protein>
    <submittedName>
        <fullName evidence="9">Type-4 fimbrial pilin related signal peptide protein</fullName>
    </submittedName>
</protein>
<dbReference type="GO" id="GO:0015628">
    <property type="term" value="P:protein secretion by the type II secretion system"/>
    <property type="evidence" value="ECO:0007669"/>
    <property type="project" value="InterPro"/>
</dbReference>